<sequence>MIYLQKGHNVRTTGLVPTASTSVTVLGLLHVIKTMVPVAQAVTRTGLDRPVNMHGHTVKTAGSAPTASTSVTVLGLLHVINTMVPVAQAVTGTGLGRPVNMHVQTAGLVPAASTSATVLGLLHVIKTMDSVAQAVIKTGLDLPVNMSEAAKWLTDMNDKTCNEGGTSALNVTLKTAIPLLWIRVVVNNTVKNNKIFLNYNVNGTNEVLECGSTDSTAVVNDRTYDIVCDTQNPVEEFYLFGTGVKSLCSLYISAGRNVALKQQTKQSSTNRNWTSSHAVDGRLGKNNKASQKATCTHTKAGNPGWWRLTFSQPVDVSMFHIYNRKAWGSKGYLLYSHTDQDKSPTNIYIVIPNTMIRDVHVLEIHSEHKTGILTMCEVEVFGDVSVSVTVGTKNTAALSTVVIVHLALRLATWMNTVQNVPEEQTDLTVQNPAAQAVKIQTTVMGHVSTDVRMAFKEPHVTLDGFQGATCNVECESGNYGAGCGLTCSVNCAGRDHPCDHITGECNNKCDPGYIGKTCDQGKKE</sequence>
<evidence type="ECO:0000256" key="2">
    <source>
        <dbReference type="ARBA" id="ARBA00010147"/>
    </source>
</evidence>
<keyword evidence="4" id="KW-0479">Metal-binding</keyword>
<keyword evidence="7" id="KW-1015">Disulfide bond</keyword>
<dbReference type="GO" id="GO:0042806">
    <property type="term" value="F:fucose binding"/>
    <property type="evidence" value="ECO:0007669"/>
    <property type="project" value="UniProtKB-ARBA"/>
</dbReference>
<comment type="subunit">
    <text evidence="3">Homotrimer.</text>
</comment>
<dbReference type="InterPro" id="IPR008979">
    <property type="entry name" value="Galactose-bd-like_sf"/>
</dbReference>
<evidence type="ECO:0000256" key="3">
    <source>
        <dbReference type="ARBA" id="ARBA00011233"/>
    </source>
</evidence>
<keyword evidence="6" id="KW-0106">Calcium</keyword>
<evidence type="ECO:0000256" key="6">
    <source>
        <dbReference type="ARBA" id="ARBA00022837"/>
    </source>
</evidence>
<keyword evidence="5" id="KW-0430">Lectin</keyword>
<name>A0AAE1B3P4_9GAST</name>
<dbReference type="GO" id="GO:0010185">
    <property type="term" value="P:regulation of cellular defense response"/>
    <property type="evidence" value="ECO:0007669"/>
    <property type="project" value="UniProtKB-ARBA"/>
</dbReference>
<keyword evidence="11" id="KW-1185">Reference proteome</keyword>
<dbReference type="SMART" id="SM00607">
    <property type="entry name" value="FTP"/>
    <property type="match status" value="1"/>
</dbReference>
<dbReference type="PANTHER" id="PTHR45713">
    <property type="entry name" value="FTP DOMAIN-CONTAINING PROTEIN"/>
    <property type="match status" value="1"/>
</dbReference>
<dbReference type="Proteomes" id="UP001283361">
    <property type="component" value="Unassembled WGS sequence"/>
</dbReference>
<evidence type="ECO:0000256" key="8">
    <source>
        <dbReference type="SAM" id="MobiDB-lite"/>
    </source>
</evidence>
<evidence type="ECO:0000313" key="10">
    <source>
        <dbReference type="EMBL" id="KAK3798814.1"/>
    </source>
</evidence>
<organism evidence="10 11">
    <name type="scientific">Elysia crispata</name>
    <name type="common">lettuce slug</name>
    <dbReference type="NCBI Taxonomy" id="231223"/>
    <lineage>
        <taxon>Eukaryota</taxon>
        <taxon>Metazoa</taxon>
        <taxon>Spiralia</taxon>
        <taxon>Lophotrochozoa</taxon>
        <taxon>Mollusca</taxon>
        <taxon>Gastropoda</taxon>
        <taxon>Heterobranchia</taxon>
        <taxon>Euthyneura</taxon>
        <taxon>Panpulmonata</taxon>
        <taxon>Sacoglossa</taxon>
        <taxon>Placobranchoidea</taxon>
        <taxon>Plakobranchidae</taxon>
        <taxon>Elysia</taxon>
    </lineage>
</organism>
<evidence type="ECO:0000256" key="4">
    <source>
        <dbReference type="ARBA" id="ARBA00022723"/>
    </source>
</evidence>
<feature type="compositionally biased region" description="Polar residues" evidence="8">
    <location>
        <begin position="264"/>
        <end position="277"/>
    </location>
</feature>
<dbReference type="InterPro" id="IPR051941">
    <property type="entry name" value="BG_Antigen-Binding_Lectin"/>
</dbReference>
<evidence type="ECO:0000256" key="7">
    <source>
        <dbReference type="ARBA" id="ARBA00023157"/>
    </source>
</evidence>
<evidence type="ECO:0000313" key="11">
    <source>
        <dbReference type="Proteomes" id="UP001283361"/>
    </source>
</evidence>
<dbReference type="EMBL" id="JAWDGP010000622">
    <property type="protein sequence ID" value="KAK3798814.1"/>
    <property type="molecule type" value="Genomic_DNA"/>
</dbReference>
<accession>A0AAE1B3P4</accession>
<dbReference type="InterPro" id="IPR006585">
    <property type="entry name" value="FTP1"/>
</dbReference>
<dbReference type="SUPFAM" id="SSF49785">
    <property type="entry name" value="Galactose-binding domain-like"/>
    <property type="match status" value="1"/>
</dbReference>
<proteinExistence type="inferred from homology"/>
<reference evidence="10" key="1">
    <citation type="journal article" date="2023" name="G3 (Bethesda)">
        <title>A reference genome for the long-term kleptoplast-retaining sea slug Elysia crispata morphotype clarki.</title>
        <authorList>
            <person name="Eastman K.E."/>
            <person name="Pendleton A.L."/>
            <person name="Shaikh M.A."/>
            <person name="Suttiyut T."/>
            <person name="Ogas R."/>
            <person name="Tomko P."/>
            <person name="Gavelis G."/>
            <person name="Widhalm J.R."/>
            <person name="Wisecaver J.H."/>
        </authorList>
    </citation>
    <scope>NUCLEOTIDE SEQUENCE</scope>
    <source>
        <strain evidence="10">ECLA1</strain>
    </source>
</reference>
<comment type="similarity">
    <text evidence="2">Belongs to the fucolectin family.</text>
</comment>
<dbReference type="GO" id="GO:0046872">
    <property type="term" value="F:metal ion binding"/>
    <property type="evidence" value="ECO:0007669"/>
    <property type="project" value="UniProtKB-KW"/>
</dbReference>
<dbReference type="AlphaFoldDB" id="A0AAE1B3P4"/>
<comment type="caution">
    <text evidence="10">The sequence shown here is derived from an EMBL/GenBank/DDBJ whole genome shotgun (WGS) entry which is preliminary data.</text>
</comment>
<evidence type="ECO:0000256" key="5">
    <source>
        <dbReference type="ARBA" id="ARBA00022734"/>
    </source>
</evidence>
<evidence type="ECO:0000256" key="1">
    <source>
        <dbReference type="ARBA" id="ARBA00002219"/>
    </source>
</evidence>
<dbReference type="PANTHER" id="PTHR45713:SF6">
    <property type="entry name" value="F5_8 TYPE C DOMAIN-CONTAINING PROTEIN"/>
    <property type="match status" value="1"/>
</dbReference>
<dbReference type="GO" id="GO:0001868">
    <property type="term" value="P:regulation of complement activation, lectin pathway"/>
    <property type="evidence" value="ECO:0007669"/>
    <property type="project" value="UniProtKB-ARBA"/>
</dbReference>
<feature type="domain" description="Fucolectin tachylectin-4 pentraxin-1" evidence="9">
    <location>
        <begin position="255"/>
        <end position="389"/>
    </location>
</feature>
<protein>
    <recommendedName>
        <fullName evidence="9">Fucolectin tachylectin-4 pentraxin-1 domain-containing protein</fullName>
    </recommendedName>
</protein>
<gene>
    <name evidence="10" type="ORF">RRG08_005372</name>
</gene>
<feature type="region of interest" description="Disordered" evidence="8">
    <location>
        <begin position="264"/>
        <end position="291"/>
    </location>
</feature>
<dbReference type="Gene3D" id="2.60.120.260">
    <property type="entry name" value="Galactose-binding domain-like"/>
    <property type="match status" value="1"/>
</dbReference>
<dbReference type="Gene3D" id="2.170.300.10">
    <property type="entry name" value="Tie2 ligand-binding domain superfamily"/>
    <property type="match status" value="1"/>
</dbReference>
<evidence type="ECO:0000259" key="9">
    <source>
        <dbReference type="SMART" id="SM00607"/>
    </source>
</evidence>
<comment type="function">
    <text evidence="1">Acts as a defensive agent. Recognizes blood group fucosylated oligosaccharides including A, B, H and Lewis B-type antigens. Does not recognize Lewis A antigen and has low affinity for monovalent haptens.</text>
</comment>